<accession>A0ACC7NCC5</accession>
<gene>
    <name evidence="1" type="ORF">PQR01_17175</name>
</gene>
<protein>
    <submittedName>
        <fullName evidence="1">Piwi domain-containing protein</fullName>
    </submittedName>
</protein>
<proteinExistence type="predicted"/>
<evidence type="ECO:0000313" key="1">
    <source>
        <dbReference type="EMBL" id="MFM0105170.1"/>
    </source>
</evidence>
<name>A0ACC7NCC5_9BURK</name>
<organism evidence="1 2">
    <name type="scientific">Paraburkholderia rhynchosiae</name>
    <dbReference type="NCBI Taxonomy" id="487049"/>
    <lineage>
        <taxon>Bacteria</taxon>
        <taxon>Pseudomonadati</taxon>
        <taxon>Pseudomonadota</taxon>
        <taxon>Betaproteobacteria</taxon>
        <taxon>Burkholderiales</taxon>
        <taxon>Burkholderiaceae</taxon>
        <taxon>Paraburkholderia</taxon>
    </lineage>
</organism>
<evidence type="ECO:0000313" key="2">
    <source>
        <dbReference type="Proteomes" id="UP001629235"/>
    </source>
</evidence>
<keyword evidence="2" id="KW-1185">Reference proteome</keyword>
<comment type="caution">
    <text evidence="1">The sequence shown here is derived from an EMBL/GenBank/DDBJ whole genome shotgun (WGS) entry which is preliminary data.</text>
</comment>
<reference evidence="1 2" key="1">
    <citation type="journal article" date="2024" name="Chem. Sci.">
        <title>Discovery of megapolipeptins by genome mining of a Burkholderiales bacteria collection.</title>
        <authorList>
            <person name="Paulo B.S."/>
            <person name="Recchia M.J.J."/>
            <person name="Lee S."/>
            <person name="Fergusson C.H."/>
            <person name="Romanowski S.B."/>
            <person name="Hernandez A."/>
            <person name="Krull N."/>
            <person name="Liu D.Y."/>
            <person name="Cavanagh H."/>
            <person name="Bos A."/>
            <person name="Gray C.A."/>
            <person name="Murphy B.T."/>
            <person name="Linington R.G."/>
            <person name="Eustaquio A.S."/>
        </authorList>
    </citation>
    <scope>NUCLEOTIDE SEQUENCE [LARGE SCALE GENOMIC DNA]</scope>
    <source>
        <strain evidence="1 2">RL18-126-BIB-B</strain>
    </source>
</reference>
<dbReference type="EMBL" id="JAQQDW010000031">
    <property type="protein sequence ID" value="MFM0105170.1"/>
    <property type="molecule type" value="Genomic_DNA"/>
</dbReference>
<dbReference type="Proteomes" id="UP001629235">
    <property type="component" value="Unassembled WGS sequence"/>
</dbReference>
<sequence>MLLNHLPISFSSQTFSGYLIAYTDADQLRALRQELRSTHFCLRVGEQIAQFPYPAVGDSKGTPHTFDITEDHAIANALARNALLRSFFHHNRQISGVRPVRFVNTTKNLLSGPESDIFCVLPEYSFDVRPLAPQDGGLINGVIINFGARLLVRPTAAALQQRGASLAGLYLLAGNETDDPYILPMFDRKLAGRVVRVEHGFAFLDDCRVDRIALDAAWVEPSTATFERLGGQILGNRHRAFQHELQTCISKVSGAEQQLARLKKMFEFKDIQGELVACDGLAIRLDGHLTEVRPGLAVGQSRRFQAPQCSLRPGGSITVPWPVDPQIETNGPFDCDSFERKRVTIGFIFPAEHSGHVEQFGATLRDGMPSNGKPQPFSQGLLRKFRLQSVDLAWTPVKSGGSSRASAYKEAALETARRGVDVAIVVITENDKDLHGADSPYYVTKAALMSQGIPVQMVRIETILQPPGSLAYTLTNIAVALYAKLGGIPWTLALQQKMVHEVIVGIGSARVGFDRLSERERLVGITTVFSGDGNYLLGNATAEVEAARYQEALLTSLDASLAELRRRFGWQQGDRLRIVFHQSFKRYKDSEAAAVAELVKRLSNFQVEYAFVQVSDEHDWKLFDPASEGVPAGRKVKGVAVPDRGQIVPLGPYAALVTLTGPRQLKSDAQGCPRPVLVAIHRDSTFQSLDYIAKQVFDLSFMSWRTVMPSSRPVSISYPNFVVQLLGNLRQVPNWNPDILTTRLRESRWFL</sequence>